<evidence type="ECO:0000313" key="3">
    <source>
        <dbReference type="Proteomes" id="UP001201812"/>
    </source>
</evidence>
<gene>
    <name evidence="2" type="ORF">DdX_20338</name>
</gene>
<sequence>MESQNIATSDTKTNAQRVSGYFGSPFSRKPEAVAHFADIISEPSDVNAPGPYKNTASKSDTQNIESNPKQLTTEVQTIEIDTDDVTDSSPTTSRQRINDPNNPYAYQCNLSQEKLEKLSNDDNEEMDDDSLKAFLNILRIESGKPVIVVSSHYRKRVPRLGLTKSLYDGDLENFEMAIIPIHMPSTEAAHWRATFYFKMEIEENSALIVTVRMCVRTYERF</sequence>
<accession>A0AAD4MIW0</accession>
<reference evidence="2" key="1">
    <citation type="submission" date="2022-01" db="EMBL/GenBank/DDBJ databases">
        <title>Genome Sequence Resource for Two Populations of Ditylenchus destructor, the Migratory Endoparasitic Phytonematode.</title>
        <authorList>
            <person name="Zhang H."/>
            <person name="Lin R."/>
            <person name="Xie B."/>
        </authorList>
    </citation>
    <scope>NUCLEOTIDE SEQUENCE</scope>
    <source>
        <strain evidence="2">BazhouSP</strain>
    </source>
</reference>
<dbReference type="AlphaFoldDB" id="A0AAD4MIW0"/>
<dbReference type="Proteomes" id="UP001201812">
    <property type="component" value="Unassembled WGS sequence"/>
</dbReference>
<feature type="compositionally biased region" description="Polar residues" evidence="1">
    <location>
        <begin position="54"/>
        <end position="76"/>
    </location>
</feature>
<name>A0AAD4MIW0_9BILA</name>
<feature type="region of interest" description="Disordered" evidence="1">
    <location>
        <begin position="42"/>
        <end position="102"/>
    </location>
</feature>
<keyword evidence="3" id="KW-1185">Reference proteome</keyword>
<evidence type="ECO:0000256" key="1">
    <source>
        <dbReference type="SAM" id="MobiDB-lite"/>
    </source>
</evidence>
<proteinExistence type="predicted"/>
<evidence type="ECO:0000313" key="2">
    <source>
        <dbReference type="EMBL" id="KAI1694005.1"/>
    </source>
</evidence>
<comment type="caution">
    <text evidence="2">The sequence shown here is derived from an EMBL/GenBank/DDBJ whole genome shotgun (WGS) entry which is preliminary data.</text>
</comment>
<protein>
    <submittedName>
        <fullName evidence="2">Uncharacterized protein</fullName>
    </submittedName>
</protein>
<organism evidence="2 3">
    <name type="scientific">Ditylenchus destructor</name>
    <dbReference type="NCBI Taxonomy" id="166010"/>
    <lineage>
        <taxon>Eukaryota</taxon>
        <taxon>Metazoa</taxon>
        <taxon>Ecdysozoa</taxon>
        <taxon>Nematoda</taxon>
        <taxon>Chromadorea</taxon>
        <taxon>Rhabditida</taxon>
        <taxon>Tylenchina</taxon>
        <taxon>Tylenchomorpha</taxon>
        <taxon>Sphaerularioidea</taxon>
        <taxon>Anguinidae</taxon>
        <taxon>Anguininae</taxon>
        <taxon>Ditylenchus</taxon>
    </lineage>
</organism>
<dbReference type="EMBL" id="JAKKPZ010000559">
    <property type="protein sequence ID" value="KAI1694005.1"/>
    <property type="molecule type" value="Genomic_DNA"/>
</dbReference>